<comment type="caution">
    <text evidence="2">The sequence shown here is derived from an EMBL/GenBank/DDBJ whole genome shotgun (WGS) entry which is preliminary data.</text>
</comment>
<dbReference type="Pfam" id="PF16242">
    <property type="entry name" value="Pyrid_ox_like"/>
    <property type="match status" value="1"/>
</dbReference>
<dbReference type="InterPro" id="IPR052917">
    <property type="entry name" value="Stress-Dev_Protein"/>
</dbReference>
<keyword evidence="3" id="KW-1185">Reference proteome</keyword>
<organism evidence="2 3">
    <name type="scientific">Nibrella viscosa</name>
    <dbReference type="NCBI Taxonomy" id="1084524"/>
    <lineage>
        <taxon>Bacteria</taxon>
        <taxon>Pseudomonadati</taxon>
        <taxon>Bacteroidota</taxon>
        <taxon>Cytophagia</taxon>
        <taxon>Cytophagales</taxon>
        <taxon>Spirosomataceae</taxon>
        <taxon>Nibrella</taxon>
    </lineage>
</organism>
<dbReference type="PANTHER" id="PTHR34818:SF1">
    <property type="entry name" value="PROTEIN BLI-3"/>
    <property type="match status" value="1"/>
</dbReference>
<dbReference type="RefSeq" id="WP_345267086.1">
    <property type="nucleotide sequence ID" value="NZ_BAABHB010000003.1"/>
</dbReference>
<dbReference type="Proteomes" id="UP001500936">
    <property type="component" value="Unassembled WGS sequence"/>
</dbReference>
<feature type="domain" description="General stress protein FMN-binding split barrel" evidence="1">
    <location>
        <begin position="10"/>
        <end position="157"/>
    </location>
</feature>
<dbReference type="EMBL" id="BAABHB010000003">
    <property type="protein sequence ID" value="GAA4404893.1"/>
    <property type="molecule type" value="Genomic_DNA"/>
</dbReference>
<reference evidence="3" key="1">
    <citation type="journal article" date="2019" name="Int. J. Syst. Evol. Microbiol.">
        <title>The Global Catalogue of Microorganisms (GCM) 10K type strain sequencing project: providing services to taxonomists for standard genome sequencing and annotation.</title>
        <authorList>
            <consortium name="The Broad Institute Genomics Platform"/>
            <consortium name="The Broad Institute Genome Sequencing Center for Infectious Disease"/>
            <person name="Wu L."/>
            <person name="Ma J."/>
        </authorList>
    </citation>
    <scope>NUCLEOTIDE SEQUENCE [LARGE SCALE GENOMIC DNA]</scope>
    <source>
        <strain evidence="3">JCM 17925</strain>
    </source>
</reference>
<proteinExistence type="predicted"/>
<dbReference type="Gene3D" id="2.30.110.10">
    <property type="entry name" value="Electron Transport, Fmn-binding Protein, Chain A"/>
    <property type="match status" value="1"/>
</dbReference>
<evidence type="ECO:0000313" key="2">
    <source>
        <dbReference type="EMBL" id="GAA4404893.1"/>
    </source>
</evidence>
<dbReference type="PANTHER" id="PTHR34818">
    <property type="entry name" value="PROTEIN BLI-3"/>
    <property type="match status" value="1"/>
</dbReference>
<gene>
    <name evidence="2" type="ORF">GCM10023187_22750</name>
</gene>
<sequence length="167" mass="19060">MDAKEQKNPQMEKVKEMIEDIRIGMLTTIDEDGSLVSRPMACMQIDENGSLWFFTKKDSPKTDQIEHHEHKVNVSFTDVGDADFVSISGTATEIYDRAKINDLWSPAAKPWFPDGKDDQSLILLRVDTKMAEYWDSTASRMVRLMEMARAAVTGDTYKEGENKKVYN</sequence>
<name>A0ABP8KEH5_9BACT</name>
<evidence type="ECO:0000259" key="1">
    <source>
        <dbReference type="Pfam" id="PF16242"/>
    </source>
</evidence>
<evidence type="ECO:0000313" key="3">
    <source>
        <dbReference type="Proteomes" id="UP001500936"/>
    </source>
</evidence>
<dbReference type="InterPro" id="IPR012349">
    <property type="entry name" value="Split_barrel_FMN-bd"/>
</dbReference>
<accession>A0ABP8KEH5</accession>
<protein>
    <submittedName>
        <fullName evidence="2">Pyridoxamine 5'-phosphate oxidase family protein</fullName>
    </submittedName>
</protein>
<dbReference type="InterPro" id="IPR038725">
    <property type="entry name" value="YdaG_split_barrel_FMN-bd"/>
</dbReference>
<dbReference type="SUPFAM" id="SSF50475">
    <property type="entry name" value="FMN-binding split barrel"/>
    <property type="match status" value="1"/>
</dbReference>